<evidence type="ECO:0000256" key="1">
    <source>
        <dbReference type="ARBA" id="ARBA00001585"/>
    </source>
</evidence>
<evidence type="ECO:0000256" key="4">
    <source>
        <dbReference type="ARBA" id="ARBA00021843"/>
    </source>
</evidence>
<reference evidence="9 10" key="1">
    <citation type="submission" date="2019-11" db="EMBL/GenBank/DDBJ databases">
        <title>Acidiferrimicrobium australis gen. nov., sp. nov., an acidophilic and obligately heterotrophic, member of the Actinobacteria that catalyses dissimilatory oxido- reduction of iron isolated from metal-rich acidic water in Chile.</title>
        <authorList>
            <person name="Gonzalez D."/>
            <person name="Huber K."/>
            <person name="Hedrich S."/>
            <person name="Rojas-Villalobos C."/>
            <person name="Quatrini R."/>
            <person name="Dinamarca M.A."/>
            <person name="Schwarz A."/>
            <person name="Canales C."/>
            <person name="Nancucheo I."/>
        </authorList>
    </citation>
    <scope>NUCLEOTIDE SEQUENCE [LARGE SCALE GENOMIC DNA]</scope>
    <source>
        <strain evidence="9 10">USS-CCA1</strain>
    </source>
</reference>
<dbReference type="Proteomes" id="UP000437736">
    <property type="component" value="Unassembled WGS sequence"/>
</dbReference>
<keyword evidence="5 7" id="KW-0378">Hydrolase</keyword>
<dbReference type="PANTHER" id="PTHR43798:SF33">
    <property type="entry name" value="HYDROLASE, PUTATIVE (AFU_ORTHOLOGUE AFUA_2G14860)-RELATED"/>
    <property type="match status" value="1"/>
</dbReference>
<evidence type="ECO:0000313" key="9">
    <source>
        <dbReference type="EMBL" id="MST33892.1"/>
    </source>
</evidence>
<gene>
    <name evidence="9" type="ORF">GHK86_14335</name>
</gene>
<name>A0ABW9QW19_9ACTN</name>
<dbReference type="EMBL" id="WJHE01000763">
    <property type="protein sequence ID" value="MST33892.1"/>
    <property type="molecule type" value="Genomic_DNA"/>
</dbReference>
<evidence type="ECO:0000256" key="5">
    <source>
        <dbReference type="ARBA" id="ARBA00022801"/>
    </source>
</evidence>
<keyword evidence="10" id="KW-1185">Reference proteome</keyword>
<dbReference type="Gene3D" id="3.40.50.1820">
    <property type="entry name" value="alpha/beta hydrolase"/>
    <property type="match status" value="1"/>
</dbReference>
<dbReference type="PRINTS" id="PR00793">
    <property type="entry name" value="PROAMNOPTASE"/>
</dbReference>
<dbReference type="InterPro" id="IPR029058">
    <property type="entry name" value="AB_hydrolase_fold"/>
</dbReference>
<dbReference type="NCBIfam" id="TIGR01250">
    <property type="entry name" value="pro_imino_pep_2"/>
    <property type="match status" value="1"/>
</dbReference>
<dbReference type="GO" id="GO:0016787">
    <property type="term" value="F:hydrolase activity"/>
    <property type="evidence" value="ECO:0007669"/>
    <property type="project" value="UniProtKB-KW"/>
</dbReference>
<accession>A0ABW9QW19</accession>
<comment type="similarity">
    <text evidence="2 7">Belongs to the peptidase S33 family.</text>
</comment>
<comment type="caution">
    <text evidence="9">The sequence shown here is derived from an EMBL/GenBank/DDBJ whole genome shotgun (WGS) entry which is preliminary data.</text>
</comment>
<proteinExistence type="inferred from homology"/>
<sequence length="319" mass="35621">MTSERYLDYGGRPDRLSGGARRIPIDTPAGTFEVWTKRVGNNPDLQLLLLHGGPGATHEYFEAADSYLPAAGVEYYYYDQLGSGRSDRPDEPLLWDLERFVDEVEQVRRALGLDRESLVVLGHSWGGILAIEYALAHQDHLRGLVISNMMASAPAYTAYAHDVLMPAMDQAVLAEILGFEQRGETDDPRYMALLFEHYYTEHTIRMPVASWPDPVARGLGNINPKIYVPMQGPSEMGMSAEASLARWDRVDDLHRIQVPTLVIGAEHDTMDPAHMAMMAGRLPDGRYLHCPQGSHLAMYDDQETYFGGLVAFLRELANG</sequence>
<evidence type="ECO:0000259" key="8">
    <source>
        <dbReference type="Pfam" id="PF00561"/>
    </source>
</evidence>
<dbReference type="InterPro" id="IPR050266">
    <property type="entry name" value="AB_hydrolase_sf"/>
</dbReference>
<feature type="domain" description="AB hydrolase-1" evidence="8">
    <location>
        <begin position="47"/>
        <end position="301"/>
    </location>
</feature>
<dbReference type="PANTHER" id="PTHR43798">
    <property type="entry name" value="MONOACYLGLYCEROL LIPASE"/>
    <property type="match status" value="1"/>
</dbReference>
<protein>
    <recommendedName>
        <fullName evidence="4">Proline iminopeptidase</fullName>
        <ecNumber evidence="3">3.4.11.5</ecNumber>
    </recommendedName>
    <alternativeName>
        <fullName evidence="6">Prolyl aminopeptidase</fullName>
    </alternativeName>
</protein>
<evidence type="ECO:0000256" key="7">
    <source>
        <dbReference type="PIRNR" id="PIRNR005539"/>
    </source>
</evidence>
<dbReference type="InterPro" id="IPR005945">
    <property type="entry name" value="Pro_imino_pep"/>
</dbReference>
<dbReference type="PIRSF" id="PIRSF005539">
    <property type="entry name" value="Pept_S33_TRI_F1"/>
    <property type="match status" value="1"/>
</dbReference>
<comment type="catalytic activity">
    <reaction evidence="1">
        <text>Release of N-terminal proline from a peptide.</text>
        <dbReference type="EC" id="3.4.11.5"/>
    </reaction>
</comment>
<evidence type="ECO:0000256" key="2">
    <source>
        <dbReference type="ARBA" id="ARBA00010088"/>
    </source>
</evidence>
<dbReference type="InterPro" id="IPR002410">
    <property type="entry name" value="Peptidase_S33"/>
</dbReference>
<dbReference type="EC" id="3.4.11.5" evidence="3"/>
<evidence type="ECO:0000313" key="10">
    <source>
        <dbReference type="Proteomes" id="UP000437736"/>
    </source>
</evidence>
<dbReference type="Pfam" id="PF00561">
    <property type="entry name" value="Abhydrolase_1"/>
    <property type="match status" value="1"/>
</dbReference>
<evidence type="ECO:0000256" key="6">
    <source>
        <dbReference type="ARBA" id="ARBA00029605"/>
    </source>
</evidence>
<evidence type="ECO:0000256" key="3">
    <source>
        <dbReference type="ARBA" id="ARBA00012568"/>
    </source>
</evidence>
<organism evidence="9 10">
    <name type="scientific">Acidiferrimicrobium australe</name>
    <dbReference type="NCBI Taxonomy" id="2664430"/>
    <lineage>
        <taxon>Bacteria</taxon>
        <taxon>Bacillati</taxon>
        <taxon>Actinomycetota</taxon>
        <taxon>Acidimicrobiia</taxon>
        <taxon>Acidimicrobiales</taxon>
        <taxon>Acidimicrobiaceae</taxon>
        <taxon>Acidiferrimicrobium</taxon>
    </lineage>
</organism>
<dbReference type="SUPFAM" id="SSF53474">
    <property type="entry name" value="alpha/beta-Hydrolases"/>
    <property type="match status" value="1"/>
</dbReference>
<dbReference type="InterPro" id="IPR000073">
    <property type="entry name" value="AB_hydrolase_1"/>
</dbReference>